<proteinExistence type="predicted"/>
<organism evidence="1 2">
    <name type="scientific">Araneus ventricosus</name>
    <name type="common">Orbweaver spider</name>
    <name type="synonym">Epeira ventricosa</name>
    <dbReference type="NCBI Taxonomy" id="182803"/>
    <lineage>
        <taxon>Eukaryota</taxon>
        <taxon>Metazoa</taxon>
        <taxon>Ecdysozoa</taxon>
        <taxon>Arthropoda</taxon>
        <taxon>Chelicerata</taxon>
        <taxon>Arachnida</taxon>
        <taxon>Araneae</taxon>
        <taxon>Araneomorphae</taxon>
        <taxon>Entelegynae</taxon>
        <taxon>Araneoidea</taxon>
        <taxon>Araneidae</taxon>
        <taxon>Araneus</taxon>
    </lineage>
</organism>
<dbReference type="EMBL" id="BGPR01004898">
    <property type="protein sequence ID" value="GBN04593.1"/>
    <property type="molecule type" value="Genomic_DNA"/>
</dbReference>
<accession>A0A4Y2KSW8</accession>
<keyword evidence="2" id="KW-1185">Reference proteome</keyword>
<dbReference type="Proteomes" id="UP000499080">
    <property type="component" value="Unassembled WGS sequence"/>
</dbReference>
<dbReference type="AlphaFoldDB" id="A0A4Y2KSW8"/>
<evidence type="ECO:0000313" key="1">
    <source>
        <dbReference type="EMBL" id="GBN04593.1"/>
    </source>
</evidence>
<reference evidence="1 2" key="1">
    <citation type="journal article" date="2019" name="Sci. Rep.">
        <title>Orb-weaving spider Araneus ventricosus genome elucidates the spidroin gene catalogue.</title>
        <authorList>
            <person name="Kono N."/>
            <person name="Nakamura H."/>
            <person name="Ohtoshi R."/>
            <person name="Moran D.A.P."/>
            <person name="Shinohara A."/>
            <person name="Yoshida Y."/>
            <person name="Fujiwara M."/>
            <person name="Mori M."/>
            <person name="Tomita M."/>
            <person name="Arakawa K."/>
        </authorList>
    </citation>
    <scope>NUCLEOTIDE SEQUENCE [LARGE SCALE GENOMIC DNA]</scope>
</reference>
<evidence type="ECO:0000313" key="2">
    <source>
        <dbReference type="Proteomes" id="UP000499080"/>
    </source>
</evidence>
<gene>
    <name evidence="1" type="ORF">AVEN_244236_1</name>
</gene>
<name>A0A4Y2KSW8_ARAVE</name>
<comment type="caution">
    <text evidence="1">The sequence shown here is derived from an EMBL/GenBank/DDBJ whole genome shotgun (WGS) entry which is preliminary data.</text>
</comment>
<protein>
    <submittedName>
        <fullName evidence="1">Uncharacterized protein</fullName>
    </submittedName>
</protein>
<sequence length="94" mass="10740">MSSSERQNITFYSCNGVGQRCCRDKVSSLGPKGSKLDPTEDFPCRWSTFNRLSIDNGETYSSWFRNGVKYLCDLTTIQNDLDHLQIVASKREVH</sequence>